<sequence>MTDAPSAFDREPSSHSVVEHSPNLTFSETSSPASKLAEDTSSMKRKKLPACDYCKARRVICHPQPDGKPCPRCEEKDVTCITTPTVRRRRRTRKEIQEERERNAQSRVPCAKSSPSSVPFGGSPQSRPAVAIATTGPALSSFAAQAILSWRDANPLPGPLVTELIKLFPTVPQSLLFSIPYRRLCSKLENCGWDLALLDAPTHFLASCILALTARISTHPMLIGTDVSDPRVLRFLASGNLAVTPGLDLRGLGRARDAQCKRLYDEACRLATETGVSMVPTEESAAAYYILDFLESSTTPYDCSLTWTALMMWHVRRVAESDDHHDLFRDSYRRLHWPIQLLNCALICLCFGRSFPFTEHDERLICGPAPDALEAATITLSHGPITLQAIGEFIYPYLSHAIRLARESSEGLVGPQLPAYARRFPLNEAALVAHVSDVECLQRACDLLHDCVETIIPRAKRGWVPAALANGLFVTSVAVPSILVPLHRALKRRLAEGSIPTLQTGFGGDGGGPGQGGGQYASDAAKRIRALHWKVTERTRDLPSITYMTHLQCSRWISWIELAAEECEPMDMTPLERYKMLDRIVTIMRIDGFAWVERFGTVNYIKEAMTRLEGQQQLALHRKHPGVSSTWLSYTGKARNGAAYERGHATFGRSPAPSAVYEGRPAYSPTLHNYPSGSSASHSLNPSGTTSMGGMLESESQMLDQALLGPTVTSPADLDSSSSPSNTSDMAQNVSKNAAHAAATVRRRKKPPACDYCKARRVICHPQPDGKSCPRCIEKGVECTTTPTVRRKRRTREQIEADEAASLAAASTSIHFANSSRPEGMSGCGSASGSSAASSPSALLSWRDAHPIPLPLIEELIKLFPMVPQSLLFVGPYRRLCDTLEAYEWDLSRLDAHARVLAYCVMAVTARISTHPMFIGADVTDALVLQFLSSGNLAITPGLDLRELGRNRNAFCRDLYDEACKVAFSTGVSVISSEETAAACYLLDFLESCALRSRFLVLTHVIHLARQSSERLIGPHARRFPLDEAVLFNHISAVEALQSICSILHNCIEAAIPKAQRGWVRPALANGLFVTGLAVPSLLVPLHKDLKRRLAEGSIEVPQSDPNSAGGCYPDTASQARERIGSLHRKVRVMALQALSQAMERTRDLPGITYMTHLQCSRWAAWIKLTVDECDPTDISPLERYKMLERMATIIKLDGFAWVDRSGALFPVKAKMDDLYAQQQLVLSRRDSGVPSPWPGGLQITQDEEISGRDDINNGGSRRPSESAVLGDAQDLLGQSYSSTDVALDLFSTANVGVTPGDAHFLQQAFF</sequence>
<dbReference type="InterPro" id="IPR050797">
    <property type="entry name" value="Carb_Metab_Trans_Reg"/>
</dbReference>
<dbReference type="GO" id="GO:0005634">
    <property type="term" value="C:nucleus"/>
    <property type="evidence" value="ECO:0007669"/>
    <property type="project" value="TreeGrafter"/>
</dbReference>
<dbReference type="PROSITE" id="PS00463">
    <property type="entry name" value="ZN2_CY6_FUNGAL_1"/>
    <property type="match status" value="2"/>
</dbReference>
<dbReference type="GO" id="GO:0001080">
    <property type="term" value="P:nitrogen catabolite activation of transcription from RNA polymerase II promoter"/>
    <property type="evidence" value="ECO:0007669"/>
    <property type="project" value="TreeGrafter"/>
</dbReference>
<feature type="compositionally biased region" description="Low complexity" evidence="2">
    <location>
        <begin position="113"/>
        <end position="125"/>
    </location>
</feature>
<evidence type="ECO:0000259" key="3">
    <source>
        <dbReference type="PROSITE" id="PS50048"/>
    </source>
</evidence>
<dbReference type="SMART" id="SM00066">
    <property type="entry name" value="GAL4"/>
    <property type="match status" value="2"/>
</dbReference>
<dbReference type="EMBL" id="GL377305">
    <property type="protein sequence ID" value="EFI98115.1"/>
    <property type="molecule type" value="Genomic_DNA"/>
</dbReference>
<dbReference type="Proteomes" id="UP000007431">
    <property type="component" value="Unassembled WGS sequence"/>
</dbReference>
<evidence type="ECO:0000313" key="5">
    <source>
        <dbReference type="Proteomes" id="UP000007431"/>
    </source>
</evidence>
<dbReference type="STRING" id="578458.D8Q2G5"/>
<protein>
    <recommendedName>
        <fullName evidence="3">Zn(2)-C6 fungal-type domain-containing protein</fullName>
    </recommendedName>
</protein>
<feature type="region of interest" description="Disordered" evidence="2">
    <location>
        <begin position="1"/>
        <end position="46"/>
    </location>
</feature>
<dbReference type="InterPro" id="IPR036864">
    <property type="entry name" value="Zn2-C6_fun-type_DNA-bd_sf"/>
</dbReference>
<dbReference type="PANTHER" id="PTHR31668:SF4">
    <property type="entry name" value="TRANSCRIPTIONAL ACTIVATOR PROTEIN DAL81"/>
    <property type="match status" value="1"/>
</dbReference>
<dbReference type="GO" id="GO:0000981">
    <property type="term" value="F:DNA-binding transcription factor activity, RNA polymerase II-specific"/>
    <property type="evidence" value="ECO:0007669"/>
    <property type="project" value="InterPro"/>
</dbReference>
<feature type="region of interest" description="Disordered" evidence="2">
    <location>
        <begin position="671"/>
        <end position="695"/>
    </location>
</feature>
<dbReference type="Gene3D" id="4.10.240.10">
    <property type="entry name" value="Zn(2)-C6 fungal-type DNA-binding domain"/>
    <property type="match status" value="2"/>
</dbReference>
<feature type="region of interest" description="Disordered" evidence="2">
    <location>
        <begin position="90"/>
        <end position="125"/>
    </location>
</feature>
<feature type="region of interest" description="Disordered" evidence="2">
    <location>
        <begin position="711"/>
        <end position="745"/>
    </location>
</feature>
<dbReference type="PROSITE" id="PS50048">
    <property type="entry name" value="ZN2_CY6_FUNGAL_2"/>
    <property type="match status" value="2"/>
</dbReference>
<organism evidence="5">
    <name type="scientific">Schizophyllum commune (strain H4-8 / FGSC 9210)</name>
    <name type="common">Split gill fungus</name>
    <dbReference type="NCBI Taxonomy" id="578458"/>
    <lineage>
        <taxon>Eukaryota</taxon>
        <taxon>Fungi</taxon>
        <taxon>Dikarya</taxon>
        <taxon>Basidiomycota</taxon>
        <taxon>Agaricomycotina</taxon>
        <taxon>Agaricomycetes</taxon>
        <taxon>Agaricomycetidae</taxon>
        <taxon>Agaricales</taxon>
        <taxon>Schizophyllaceae</taxon>
        <taxon>Schizophyllum</taxon>
    </lineage>
</organism>
<feature type="compositionally biased region" description="Basic and acidic residues" evidence="2">
    <location>
        <begin position="94"/>
        <end position="104"/>
    </location>
</feature>
<dbReference type="HOGENOM" id="CLU_260689_0_0_1"/>
<dbReference type="CDD" id="cd00067">
    <property type="entry name" value="GAL4"/>
    <property type="match status" value="1"/>
</dbReference>
<name>D8Q2G5_SCHCM</name>
<feature type="domain" description="Zn(2)-C6 fungal-type" evidence="3">
    <location>
        <begin position="753"/>
        <end position="785"/>
    </location>
</feature>
<dbReference type="InParanoid" id="D8Q2G5"/>
<evidence type="ECO:0000256" key="1">
    <source>
        <dbReference type="ARBA" id="ARBA00023242"/>
    </source>
</evidence>
<evidence type="ECO:0000256" key="2">
    <source>
        <dbReference type="SAM" id="MobiDB-lite"/>
    </source>
</evidence>
<accession>D8Q2G5</accession>
<feature type="compositionally biased region" description="Low complexity" evidence="2">
    <location>
        <begin position="713"/>
        <end position="729"/>
    </location>
</feature>
<dbReference type="PANTHER" id="PTHR31668">
    <property type="entry name" value="GLUCOSE TRANSPORT TRANSCRIPTION REGULATOR RGT1-RELATED-RELATED"/>
    <property type="match status" value="1"/>
</dbReference>
<feature type="domain" description="Zn(2)-C6 fungal-type" evidence="3">
    <location>
        <begin position="50"/>
        <end position="82"/>
    </location>
</feature>
<feature type="compositionally biased region" description="Polar residues" evidence="2">
    <location>
        <begin position="22"/>
        <end position="33"/>
    </location>
</feature>
<dbReference type="SUPFAM" id="SSF57701">
    <property type="entry name" value="Zn2/Cys6 DNA-binding domain"/>
    <property type="match status" value="2"/>
</dbReference>
<gene>
    <name evidence="4" type="ORF">SCHCODRAFT_234560</name>
</gene>
<keyword evidence="5" id="KW-1185">Reference proteome</keyword>
<dbReference type="GO" id="GO:0008270">
    <property type="term" value="F:zinc ion binding"/>
    <property type="evidence" value="ECO:0007669"/>
    <property type="project" value="InterPro"/>
</dbReference>
<proteinExistence type="predicted"/>
<evidence type="ECO:0000313" key="4">
    <source>
        <dbReference type="EMBL" id="EFI98115.1"/>
    </source>
</evidence>
<reference evidence="4 5" key="1">
    <citation type="journal article" date="2010" name="Nat. Biotechnol.">
        <title>Genome sequence of the model mushroom Schizophyllum commune.</title>
        <authorList>
            <person name="Ohm R.A."/>
            <person name="de Jong J.F."/>
            <person name="Lugones L.G."/>
            <person name="Aerts A."/>
            <person name="Kothe E."/>
            <person name="Stajich J.E."/>
            <person name="de Vries R.P."/>
            <person name="Record E."/>
            <person name="Levasseur A."/>
            <person name="Baker S.E."/>
            <person name="Bartholomew K.A."/>
            <person name="Coutinho P.M."/>
            <person name="Erdmann S."/>
            <person name="Fowler T.J."/>
            <person name="Gathman A.C."/>
            <person name="Lombard V."/>
            <person name="Henrissat B."/>
            <person name="Knabe N."/>
            <person name="Kuees U."/>
            <person name="Lilly W.W."/>
            <person name="Lindquist E."/>
            <person name="Lucas S."/>
            <person name="Magnuson J.K."/>
            <person name="Piumi F."/>
            <person name="Raudaskoski M."/>
            <person name="Salamov A."/>
            <person name="Schmutz J."/>
            <person name="Schwarze F.W.M.R."/>
            <person name="vanKuyk P.A."/>
            <person name="Horton J.S."/>
            <person name="Grigoriev I.V."/>
            <person name="Woesten H.A.B."/>
        </authorList>
    </citation>
    <scope>NUCLEOTIDE SEQUENCE [LARGE SCALE GENOMIC DNA]</scope>
    <source>
        <strain evidence="5">H4-8 / FGSC 9210</strain>
    </source>
</reference>
<dbReference type="VEuPathDB" id="FungiDB:SCHCODRAFT_01122669"/>
<keyword evidence="1" id="KW-0539">Nucleus</keyword>
<dbReference type="InterPro" id="IPR001138">
    <property type="entry name" value="Zn2Cys6_DnaBD"/>
</dbReference>